<dbReference type="InterPro" id="IPR025110">
    <property type="entry name" value="AMP-bd_C"/>
</dbReference>
<proteinExistence type="inferred from homology"/>
<gene>
    <name evidence="5" type="ORF">NGB36_00830</name>
</gene>
<feature type="domain" description="AMP-dependent synthetase/ligase" evidence="3">
    <location>
        <begin position="34"/>
        <end position="418"/>
    </location>
</feature>
<dbReference type="RefSeq" id="WP_255918048.1">
    <property type="nucleotide sequence ID" value="NZ_JANFNG010000001.1"/>
</dbReference>
<dbReference type="Pfam" id="PF00501">
    <property type="entry name" value="AMP-binding"/>
    <property type="match status" value="1"/>
</dbReference>
<keyword evidence="2" id="KW-0436">Ligase</keyword>
<protein>
    <submittedName>
        <fullName evidence="5">AMP-binding protein</fullName>
    </submittedName>
</protein>
<comment type="similarity">
    <text evidence="1">Belongs to the ATP-dependent AMP-binding enzyme family.</text>
</comment>
<evidence type="ECO:0000256" key="2">
    <source>
        <dbReference type="ARBA" id="ARBA00022598"/>
    </source>
</evidence>
<dbReference type="PANTHER" id="PTHR43201:SF5">
    <property type="entry name" value="MEDIUM-CHAIN ACYL-COA LIGASE ACSF2, MITOCHONDRIAL"/>
    <property type="match status" value="1"/>
</dbReference>
<dbReference type="Gene3D" id="3.40.50.980">
    <property type="match status" value="2"/>
</dbReference>
<reference evidence="5" key="1">
    <citation type="submission" date="2022-06" db="EMBL/GenBank/DDBJ databases">
        <title>Draft genome sequence of Streptomyces sp. RB6PN25 isolated from peat swamp forest in Thailand.</title>
        <authorList>
            <person name="Duangmal K."/>
            <person name="Klaysubun C."/>
        </authorList>
    </citation>
    <scope>NUCLEOTIDE SEQUENCE</scope>
    <source>
        <strain evidence="5">RB6PN25</strain>
    </source>
</reference>
<evidence type="ECO:0000256" key="1">
    <source>
        <dbReference type="ARBA" id="ARBA00006432"/>
    </source>
</evidence>
<dbReference type="InterPro" id="IPR045851">
    <property type="entry name" value="AMP-bd_C_sf"/>
</dbReference>
<feature type="domain" description="AMP-binding enzyme C-terminal" evidence="4">
    <location>
        <begin position="469"/>
        <end position="546"/>
    </location>
</feature>
<dbReference type="Proteomes" id="UP001057702">
    <property type="component" value="Unassembled WGS sequence"/>
</dbReference>
<dbReference type="Gene3D" id="3.30.300.30">
    <property type="match status" value="1"/>
</dbReference>
<dbReference type="Gene3D" id="2.30.38.10">
    <property type="entry name" value="Luciferase, Domain 3"/>
    <property type="match status" value="1"/>
</dbReference>
<dbReference type="Pfam" id="PF13193">
    <property type="entry name" value="AMP-binding_C"/>
    <property type="match status" value="1"/>
</dbReference>
<evidence type="ECO:0000259" key="3">
    <source>
        <dbReference type="Pfam" id="PF00501"/>
    </source>
</evidence>
<evidence type="ECO:0000313" key="5">
    <source>
        <dbReference type="EMBL" id="MCQ4079195.1"/>
    </source>
</evidence>
<evidence type="ECO:0000313" key="6">
    <source>
        <dbReference type="Proteomes" id="UP001057702"/>
    </source>
</evidence>
<dbReference type="EMBL" id="JANFNG010000001">
    <property type="protein sequence ID" value="MCQ4079195.1"/>
    <property type="molecule type" value="Genomic_DNA"/>
</dbReference>
<keyword evidence="6" id="KW-1185">Reference proteome</keyword>
<dbReference type="SUPFAM" id="SSF56801">
    <property type="entry name" value="Acetyl-CoA synthetase-like"/>
    <property type="match status" value="1"/>
</dbReference>
<organism evidence="5 6">
    <name type="scientific">Streptomyces humicola</name>
    <dbReference type="NCBI Taxonomy" id="2953240"/>
    <lineage>
        <taxon>Bacteria</taxon>
        <taxon>Bacillati</taxon>
        <taxon>Actinomycetota</taxon>
        <taxon>Actinomycetes</taxon>
        <taxon>Kitasatosporales</taxon>
        <taxon>Streptomycetaceae</taxon>
        <taxon>Streptomyces</taxon>
    </lineage>
</organism>
<name>A0ABT1PQI6_9ACTN</name>
<accession>A0ABT1PQI6</accession>
<dbReference type="InterPro" id="IPR000873">
    <property type="entry name" value="AMP-dep_synth/lig_dom"/>
</dbReference>
<comment type="caution">
    <text evidence="5">The sequence shown here is derived from an EMBL/GenBank/DDBJ whole genome shotgun (WGS) entry which is preliminary data.</text>
</comment>
<sequence length="567" mass="61473">MKIPTVNDRYSAADIKEYYASGCWTPETLSDILARQSARLGTKTFITDGTTSISYRALHEDSLRLAAGLRTLGVRPGDRIAVQLPNWAEFALITAAVARLGAIMVPIMPIYRRDEVGHVLDDAEVSTVVIPSVFKGFDYLQMYRALARTRPMLRSIVVARDDEAASTAAAHGQAVGDQTTILSFTAATADVDPASTHAELATPVTADDPFVIVYTSGTTARPKGCVHTFNTYSSGARTLGTAFAYTENDVQFGPSPITHTTGLVTSILLPLLHGAATHVMPEWDPARGLAEIAQYRCSVSVTATTFIQMLLDTYDPHRHDASSLRVWVSAGAPIPRAVVERARTLLPGTKILSLYGRSENLTTTTCTVHDNPERALTSDGAAQPFSDVRIVDEHGNKLTAGTEGDIAYRGPSHMLGYLNCPEETAELCTPDGYSRSGDLGTMDHHGYVRVTGRTKDIVIRGGMNISVREIEDLLTAHPAIRAAAAVGMPDQRLGERLCCYIVPTDPTSPPTLTSLKHYLHDKGVAIQKTPERLEILDTMPMTATGKIQKHLLRQDIAHKIDQTTDIS</sequence>
<dbReference type="PANTHER" id="PTHR43201">
    <property type="entry name" value="ACYL-COA SYNTHETASE"/>
    <property type="match status" value="1"/>
</dbReference>
<evidence type="ECO:0000259" key="4">
    <source>
        <dbReference type="Pfam" id="PF13193"/>
    </source>
</evidence>